<dbReference type="InterPro" id="IPR014903">
    <property type="entry name" value="DUF1796"/>
</dbReference>
<dbReference type="EMBL" id="MN739586">
    <property type="protein sequence ID" value="QHT14498.1"/>
    <property type="molecule type" value="Genomic_DNA"/>
</dbReference>
<evidence type="ECO:0000313" key="1">
    <source>
        <dbReference type="EMBL" id="QHT14498.1"/>
    </source>
</evidence>
<sequence>MRKCSYPFDWILSSPKMVMECIRDDFNTFLDPKYHRSMGDGTSNHTVYGSMVHGNNFHGTPTLNHTFTHKDITDPATHASYVRAVERFRAVLSSPDPKLFVLCTQDIVFDRKEIQELQILLDQKTTNAQIVCISLHNDYTTHYSVEHAGNVKYVKMYTYSRSDGRGFAKPDENDRFQEMLTSLYSFA</sequence>
<name>A0A6C0DC66_9ZZZZ</name>
<accession>A0A6C0DC66</accession>
<dbReference type="AlphaFoldDB" id="A0A6C0DC66"/>
<dbReference type="Pfam" id="PF08795">
    <property type="entry name" value="DUF1796"/>
    <property type="match status" value="1"/>
</dbReference>
<protein>
    <submittedName>
        <fullName evidence="1">Uncharacterized protein</fullName>
    </submittedName>
</protein>
<reference evidence="1" key="1">
    <citation type="journal article" date="2020" name="Nature">
        <title>Giant virus diversity and host interactions through global metagenomics.</title>
        <authorList>
            <person name="Schulz F."/>
            <person name="Roux S."/>
            <person name="Paez-Espino D."/>
            <person name="Jungbluth S."/>
            <person name="Walsh D.A."/>
            <person name="Denef V.J."/>
            <person name="McMahon K.D."/>
            <person name="Konstantinidis K.T."/>
            <person name="Eloe-Fadrosh E.A."/>
            <person name="Kyrpides N.C."/>
            <person name="Woyke T."/>
        </authorList>
    </citation>
    <scope>NUCLEOTIDE SEQUENCE</scope>
    <source>
        <strain evidence="1">GVMAG-M-3300023174-141</strain>
    </source>
</reference>
<proteinExistence type="predicted"/>
<organism evidence="1">
    <name type="scientific">viral metagenome</name>
    <dbReference type="NCBI Taxonomy" id="1070528"/>
    <lineage>
        <taxon>unclassified sequences</taxon>
        <taxon>metagenomes</taxon>
        <taxon>organismal metagenomes</taxon>
    </lineage>
</organism>